<feature type="compositionally biased region" description="Basic and acidic residues" evidence="2">
    <location>
        <begin position="118"/>
        <end position="127"/>
    </location>
</feature>
<dbReference type="Proteomes" id="UP001140949">
    <property type="component" value="Unassembled WGS sequence"/>
</dbReference>
<accession>A0AAX6EK57</accession>
<reference evidence="3" key="1">
    <citation type="journal article" date="2023" name="GigaByte">
        <title>Genome assembly of the bearded iris, Iris pallida Lam.</title>
        <authorList>
            <person name="Bruccoleri R.E."/>
            <person name="Oakeley E.J."/>
            <person name="Faust A.M.E."/>
            <person name="Altorfer M."/>
            <person name="Dessus-Babus S."/>
            <person name="Burckhardt D."/>
            <person name="Oertli M."/>
            <person name="Naumann U."/>
            <person name="Petersen F."/>
            <person name="Wong J."/>
        </authorList>
    </citation>
    <scope>NUCLEOTIDE SEQUENCE</scope>
    <source>
        <strain evidence="3">GSM-AAB239-AS_SAM_17_03QT</strain>
    </source>
</reference>
<keyword evidence="3" id="KW-0347">Helicase</keyword>
<reference evidence="3" key="2">
    <citation type="submission" date="2023-04" db="EMBL/GenBank/DDBJ databases">
        <authorList>
            <person name="Bruccoleri R.E."/>
            <person name="Oakeley E.J."/>
            <person name="Faust A.-M."/>
            <person name="Dessus-Babus S."/>
            <person name="Altorfer M."/>
            <person name="Burckhardt D."/>
            <person name="Oertli M."/>
            <person name="Naumann U."/>
            <person name="Petersen F."/>
            <person name="Wong J."/>
        </authorList>
    </citation>
    <scope>NUCLEOTIDE SEQUENCE</scope>
    <source>
        <strain evidence="3">GSM-AAB239-AS_SAM_17_03QT</strain>
        <tissue evidence="3">Leaf</tissue>
    </source>
</reference>
<feature type="coiled-coil region" evidence="1">
    <location>
        <begin position="9"/>
        <end position="38"/>
    </location>
</feature>
<feature type="compositionally biased region" description="Polar residues" evidence="2">
    <location>
        <begin position="66"/>
        <end position="79"/>
    </location>
</feature>
<keyword evidence="3" id="KW-0067">ATP-binding</keyword>
<evidence type="ECO:0000256" key="2">
    <source>
        <dbReference type="SAM" id="MobiDB-lite"/>
    </source>
</evidence>
<dbReference type="AlphaFoldDB" id="A0AAX6EK57"/>
<name>A0AAX6EK57_IRIPA</name>
<comment type="caution">
    <text evidence="3">The sequence shown here is derived from an EMBL/GenBank/DDBJ whole genome shotgun (WGS) entry which is preliminary data.</text>
</comment>
<feature type="region of interest" description="Disordered" evidence="2">
    <location>
        <begin position="61"/>
        <end position="220"/>
    </location>
</feature>
<proteinExistence type="predicted"/>
<dbReference type="GO" id="GO:0004386">
    <property type="term" value="F:helicase activity"/>
    <property type="evidence" value="ECO:0007669"/>
    <property type="project" value="UniProtKB-KW"/>
</dbReference>
<evidence type="ECO:0000313" key="3">
    <source>
        <dbReference type="EMBL" id="KAJ6804321.1"/>
    </source>
</evidence>
<feature type="compositionally biased region" description="Basic residues" evidence="2">
    <location>
        <begin position="201"/>
        <end position="220"/>
    </location>
</feature>
<gene>
    <name evidence="3" type="ORF">M6B38_185780</name>
</gene>
<keyword evidence="3" id="KW-0547">Nucleotide-binding</keyword>
<protein>
    <submittedName>
        <fullName evidence="3">DEAD-box ATP-dependent RNA helicase 28</fullName>
    </submittedName>
</protein>
<evidence type="ECO:0000313" key="4">
    <source>
        <dbReference type="Proteomes" id="UP001140949"/>
    </source>
</evidence>
<keyword evidence="1" id="KW-0175">Coiled coil</keyword>
<organism evidence="3 4">
    <name type="scientific">Iris pallida</name>
    <name type="common">Sweet iris</name>
    <dbReference type="NCBI Taxonomy" id="29817"/>
    <lineage>
        <taxon>Eukaryota</taxon>
        <taxon>Viridiplantae</taxon>
        <taxon>Streptophyta</taxon>
        <taxon>Embryophyta</taxon>
        <taxon>Tracheophyta</taxon>
        <taxon>Spermatophyta</taxon>
        <taxon>Magnoliopsida</taxon>
        <taxon>Liliopsida</taxon>
        <taxon>Asparagales</taxon>
        <taxon>Iridaceae</taxon>
        <taxon>Iridoideae</taxon>
        <taxon>Irideae</taxon>
        <taxon>Iris</taxon>
    </lineage>
</organism>
<evidence type="ECO:0000256" key="1">
    <source>
        <dbReference type="SAM" id="Coils"/>
    </source>
</evidence>
<keyword evidence="3" id="KW-0378">Hydrolase</keyword>
<keyword evidence="4" id="KW-1185">Reference proteome</keyword>
<sequence>MEDQITVILQEEREEKVLRKAEMEATKAENMIKHKEEIFSRPKKTWFATEREKMLLAKAAKESLDQKSGSNEVLSSQQAEELKLKEKRKREREKNLPRKKRRRLEAAREMLENEDDNATEKKTESGKKGKTGKSLVDLGYQRAKAMKSVIKARESGKKVRNAGNKAKQPSQKNQTRREEMLELFQNDMSERKQSLTSKNLSGRKKPKSSFKSKSRYKRRK</sequence>
<dbReference type="EMBL" id="JANAVB010035892">
    <property type="protein sequence ID" value="KAJ6804321.1"/>
    <property type="molecule type" value="Genomic_DNA"/>
</dbReference>
<feature type="compositionally biased region" description="Basic residues" evidence="2">
    <location>
        <begin position="85"/>
        <end position="103"/>
    </location>
</feature>